<evidence type="ECO:0000256" key="8">
    <source>
        <dbReference type="ARBA" id="ARBA00022679"/>
    </source>
</evidence>
<proteinExistence type="inferred from homology"/>
<evidence type="ECO:0000256" key="3">
    <source>
        <dbReference type="ARBA" id="ARBA00005119"/>
    </source>
</evidence>
<evidence type="ECO:0000256" key="4">
    <source>
        <dbReference type="ARBA" id="ARBA00005189"/>
    </source>
</evidence>
<evidence type="ECO:0000256" key="6">
    <source>
        <dbReference type="ARBA" id="ARBA00012487"/>
    </source>
</evidence>
<dbReference type="AlphaFoldDB" id="A0A834HZ76"/>
<feature type="transmembrane region" description="Helical" evidence="16">
    <location>
        <begin position="234"/>
        <end position="255"/>
    </location>
</feature>
<evidence type="ECO:0000256" key="13">
    <source>
        <dbReference type="ARBA" id="ARBA00023136"/>
    </source>
</evidence>
<evidence type="ECO:0000256" key="9">
    <source>
        <dbReference type="ARBA" id="ARBA00022692"/>
    </source>
</evidence>
<evidence type="ECO:0000256" key="7">
    <source>
        <dbReference type="ARBA" id="ARBA00022516"/>
    </source>
</evidence>
<evidence type="ECO:0000256" key="11">
    <source>
        <dbReference type="ARBA" id="ARBA00022989"/>
    </source>
</evidence>
<dbReference type="PANTHER" id="PTHR13773">
    <property type="entry name" value="PHOSPHATIDATE CYTIDYLYLTRANSFERASE"/>
    <property type="match status" value="1"/>
</dbReference>
<evidence type="ECO:0000256" key="1">
    <source>
        <dbReference type="ARBA" id="ARBA00001698"/>
    </source>
</evidence>
<evidence type="ECO:0000256" key="2">
    <source>
        <dbReference type="ARBA" id="ARBA00004141"/>
    </source>
</evidence>
<evidence type="ECO:0000256" key="15">
    <source>
        <dbReference type="ARBA" id="ARBA00023264"/>
    </source>
</evidence>
<evidence type="ECO:0000256" key="12">
    <source>
        <dbReference type="ARBA" id="ARBA00023098"/>
    </source>
</evidence>
<feature type="transmembrane region" description="Helical" evidence="16">
    <location>
        <begin position="141"/>
        <end position="162"/>
    </location>
</feature>
<dbReference type="EC" id="2.7.7.41" evidence="6 16"/>
<keyword evidence="19" id="KW-1185">Reference proteome</keyword>
<dbReference type="GO" id="GO:0016024">
    <property type="term" value="P:CDP-diacylglycerol biosynthetic process"/>
    <property type="evidence" value="ECO:0007669"/>
    <property type="project" value="UniProtKB-UniRule"/>
</dbReference>
<dbReference type="OrthoDB" id="10260889at2759"/>
<evidence type="ECO:0000256" key="16">
    <source>
        <dbReference type="PIRNR" id="PIRNR018269"/>
    </source>
</evidence>
<comment type="catalytic activity">
    <reaction evidence="1 16 17">
        <text>a 1,2-diacyl-sn-glycero-3-phosphate + CTP + H(+) = a CDP-1,2-diacyl-sn-glycerol + diphosphate</text>
        <dbReference type="Rhea" id="RHEA:16229"/>
        <dbReference type="ChEBI" id="CHEBI:15378"/>
        <dbReference type="ChEBI" id="CHEBI:33019"/>
        <dbReference type="ChEBI" id="CHEBI:37563"/>
        <dbReference type="ChEBI" id="CHEBI:58332"/>
        <dbReference type="ChEBI" id="CHEBI:58608"/>
        <dbReference type="EC" id="2.7.7.41"/>
    </reaction>
</comment>
<reference evidence="18" key="1">
    <citation type="submission" date="2020-08" db="EMBL/GenBank/DDBJ databases">
        <title>Genome sequencing and assembly of the red palm weevil Rhynchophorus ferrugineus.</title>
        <authorList>
            <person name="Dias G.B."/>
            <person name="Bergman C.M."/>
            <person name="Manee M."/>
        </authorList>
    </citation>
    <scope>NUCLEOTIDE SEQUENCE</scope>
    <source>
        <strain evidence="18">AA-2017</strain>
        <tissue evidence="18">Whole larva</tissue>
    </source>
</reference>
<keyword evidence="13 16" id="KW-0472">Membrane</keyword>
<dbReference type="InterPro" id="IPR016720">
    <property type="entry name" value="PC_Trfase_euk"/>
</dbReference>
<comment type="caution">
    <text evidence="18">The sequence shown here is derived from an EMBL/GenBank/DDBJ whole genome shotgun (WGS) entry which is preliminary data.</text>
</comment>
<feature type="transmembrane region" description="Helical" evidence="16">
    <location>
        <begin position="177"/>
        <end position="195"/>
    </location>
</feature>
<dbReference type="Pfam" id="PF01148">
    <property type="entry name" value="CTP_transf_1"/>
    <property type="match status" value="1"/>
</dbReference>
<feature type="transmembrane region" description="Helical" evidence="16">
    <location>
        <begin position="108"/>
        <end position="129"/>
    </location>
</feature>
<protein>
    <recommendedName>
        <fullName evidence="6 16">Phosphatidate cytidylyltransferase</fullName>
        <ecNumber evidence="6 16">2.7.7.41</ecNumber>
    </recommendedName>
</protein>
<sequence length="455" mass="52425">MTRHGERRGRGDNLGGYSKKSGVGVGLDIDKRKKSNEITEDEAVRANLLNNNDLLYLTISLEIYTVAMVDTEHFETTIKKNWVQRSITATVLIVGFIGVTYIGVPALLFMTLLIQVQCFHEIITIAYNYKKLPKIPLFRTLNWYFVFVLNYFFSGEAFAQYLETYIKKYRVLEKFFLYHRFLSFCLYMIGLIWFVNLLRRKLIREQFTLLAWIHFLGIIIVLQSYMVVQNMFEGLIWLVMPITLVFLNDIFSYIFGKIYGKTPLIEVSPKKTLEGFMGGVASTVVLGTFLAYLFCHVEHLVCPTKFIAVGDDVQMTTKCSPGPLFQPTTLDLKLFSINLYPFLVHAQILSLFASLIAPFGGFCASGFKRAFKMKDFGDSIPGHGGVMDRFDCQYLMSTFVNVYITSFVRSFSVEKIFSKILYMKEDSQVEFYNLLANHLQSQGLFNNSYIQYDRK</sequence>
<dbReference type="GO" id="GO:0004605">
    <property type="term" value="F:phosphatidate cytidylyltransferase activity"/>
    <property type="evidence" value="ECO:0007669"/>
    <property type="project" value="UniProtKB-UniRule"/>
</dbReference>
<dbReference type="InterPro" id="IPR000374">
    <property type="entry name" value="PC_trans"/>
</dbReference>
<evidence type="ECO:0000256" key="10">
    <source>
        <dbReference type="ARBA" id="ARBA00022695"/>
    </source>
</evidence>
<evidence type="ECO:0000256" key="14">
    <source>
        <dbReference type="ARBA" id="ARBA00023209"/>
    </source>
</evidence>
<feature type="transmembrane region" description="Helical" evidence="16">
    <location>
        <begin position="276"/>
        <end position="294"/>
    </location>
</feature>
<comment type="similarity">
    <text evidence="5 16 17">Belongs to the CDS family.</text>
</comment>
<dbReference type="PIRSF" id="PIRSF018269">
    <property type="entry name" value="PC_trans_euk"/>
    <property type="match status" value="1"/>
</dbReference>
<keyword evidence="7 16" id="KW-0444">Lipid biosynthesis</keyword>
<dbReference type="PROSITE" id="PS01315">
    <property type="entry name" value="CDS"/>
    <property type="match status" value="1"/>
</dbReference>
<dbReference type="UniPathway" id="UPA00557">
    <property type="reaction ID" value="UER00614"/>
</dbReference>
<dbReference type="Proteomes" id="UP000625711">
    <property type="component" value="Unassembled WGS sequence"/>
</dbReference>
<keyword evidence="15 16" id="KW-1208">Phospholipid metabolism</keyword>
<accession>A0A834HZ76</accession>
<keyword evidence="10 16" id="KW-0548">Nucleotidyltransferase</keyword>
<keyword evidence="12 16" id="KW-0443">Lipid metabolism</keyword>
<keyword evidence="11 16" id="KW-1133">Transmembrane helix</keyword>
<feature type="transmembrane region" description="Helical" evidence="16">
    <location>
        <begin position="207"/>
        <end position="228"/>
    </location>
</feature>
<evidence type="ECO:0000256" key="5">
    <source>
        <dbReference type="ARBA" id="ARBA00010185"/>
    </source>
</evidence>
<gene>
    <name evidence="18" type="ORF">GWI33_017151</name>
</gene>
<dbReference type="GO" id="GO:0005789">
    <property type="term" value="C:endoplasmic reticulum membrane"/>
    <property type="evidence" value="ECO:0007669"/>
    <property type="project" value="TreeGrafter"/>
</dbReference>
<comment type="pathway">
    <text evidence="3 16 17">Phospholipid metabolism; CDP-diacylglycerol biosynthesis; CDP-diacylglycerol from sn-glycerol 3-phosphate: step 3/3.</text>
</comment>
<evidence type="ECO:0000313" key="19">
    <source>
        <dbReference type="Proteomes" id="UP000625711"/>
    </source>
</evidence>
<organism evidence="18 19">
    <name type="scientific">Rhynchophorus ferrugineus</name>
    <name type="common">Red palm weevil</name>
    <name type="synonym">Curculio ferrugineus</name>
    <dbReference type="NCBI Taxonomy" id="354439"/>
    <lineage>
        <taxon>Eukaryota</taxon>
        <taxon>Metazoa</taxon>
        <taxon>Ecdysozoa</taxon>
        <taxon>Arthropoda</taxon>
        <taxon>Hexapoda</taxon>
        <taxon>Insecta</taxon>
        <taxon>Pterygota</taxon>
        <taxon>Neoptera</taxon>
        <taxon>Endopterygota</taxon>
        <taxon>Coleoptera</taxon>
        <taxon>Polyphaga</taxon>
        <taxon>Cucujiformia</taxon>
        <taxon>Curculionidae</taxon>
        <taxon>Dryophthorinae</taxon>
        <taxon>Rhynchophorus</taxon>
    </lineage>
</organism>
<keyword evidence="8 16" id="KW-0808">Transferase</keyword>
<feature type="transmembrane region" description="Helical" evidence="16">
    <location>
        <begin position="342"/>
        <end position="364"/>
    </location>
</feature>
<comment type="pathway">
    <text evidence="4">Lipid metabolism.</text>
</comment>
<keyword evidence="14 16" id="KW-0594">Phospholipid biosynthesis</keyword>
<dbReference type="EMBL" id="JAACXV010014179">
    <property type="protein sequence ID" value="KAF7269808.1"/>
    <property type="molecule type" value="Genomic_DNA"/>
</dbReference>
<dbReference type="PANTHER" id="PTHR13773:SF8">
    <property type="entry name" value="PHOSPHATIDATE CYTIDYLYLTRANSFERASE, PHOTORECEPTOR-SPECIFIC"/>
    <property type="match status" value="1"/>
</dbReference>
<evidence type="ECO:0000256" key="17">
    <source>
        <dbReference type="RuleBase" id="RU003938"/>
    </source>
</evidence>
<keyword evidence="9 16" id="KW-0812">Transmembrane</keyword>
<name>A0A834HZ76_RHYFE</name>
<evidence type="ECO:0000313" key="18">
    <source>
        <dbReference type="EMBL" id="KAF7269808.1"/>
    </source>
</evidence>
<feature type="transmembrane region" description="Helical" evidence="16">
    <location>
        <begin position="82"/>
        <end position="102"/>
    </location>
</feature>
<comment type="subcellular location">
    <subcellularLocation>
        <location evidence="2">Membrane</location>
        <topology evidence="2">Multi-pass membrane protein</topology>
    </subcellularLocation>
</comment>